<evidence type="ECO:0000313" key="2">
    <source>
        <dbReference type="EMBL" id="KAJ0979280.1"/>
    </source>
</evidence>
<proteinExistence type="predicted"/>
<dbReference type="EMBL" id="JAGGNH010000003">
    <property type="protein sequence ID" value="KAJ0979280.1"/>
    <property type="molecule type" value="Genomic_DNA"/>
</dbReference>
<sequence>MHYIDGVVANCCACFYVNRMSSLRKTQTNLVSANPPTSVKDSNSSVTARNLPKNDLGGVIFGCKHDTMMECLSKQLFGLPSSHFSYVRKIEHGLPLFLFNYSDRKMHGIYEAASCGQMNIDPYAWTDGGAERTSFPAQVQICIRMQCQPLAENQFKKVIKDNYYNQVRFWFELDHSQTEDLIALFRPSCSPTSVLPFLAPLKMSNIYDSLPTIEGEVIEHGKTKHWNCKTNNPSINLANESKSISHFNVYGNKDHAAESFALSLRKAHLKMQAQNALAEIVKVLVERTTALEKKQGEQELTIQQLRGRVSKLESNLNSFTTLVDDMLDHSTGLDLGSEIIYLIGGYDGCSWLSAMDSFSLSMDKLTSLKRMNSARSYASASALNGSIYVVGGGDGSSWSNTVERYDPWEDQWTLCPHLIRAKGSLAGATLNGKIFAIGGGDGFNCFSDVEMFDPALGRWINNRPMFEKRFAPAAAELHGALYAVGGYNGGDYLRSAERCDPREAYWEKLPSMEVKRGCHSMAVFNDALYVMGGFNGEEMVSSVEVFEPRMKCWTMGEPMKLIRGYAAAAVVGDCLVVIGGVEDQETIIDSVECYKDGSGWTSTGLKAVGKRCFFSAIVP</sequence>
<dbReference type="InterPro" id="IPR013989">
    <property type="entry name" value="Dev_and_cell_death_domain"/>
</dbReference>
<name>A0A9D5CSY7_9LILI</name>
<dbReference type="InterPro" id="IPR015915">
    <property type="entry name" value="Kelch-typ_b-propeller"/>
</dbReference>
<dbReference type="PANTHER" id="PTHR46034">
    <property type="match status" value="1"/>
</dbReference>
<dbReference type="Pfam" id="PF01344">
    <property type="entry name" value="Kelch_1"/>
    <property type="match status" value="5"/>
</dbReference>
<organism evidence="2 3">
    <name type="scientific">Dioscorea zingiberensis</name>
    <dbReference type="NCBI Taxonomy" id="325984"/>
    <lineage>
        <taxon>Eukaryota</taxon>
        <taxon>Viridiplantae</taxon>
        <taxon>Streptophyta</taxon>
        <taxon>Embryophyta</taxon>
        <taxon>Tracheophyta</taxon>
        <taxon>Spermatophyta</taxon>
        <taxon>Magnoliopsida</taxon>
        <taxon>Liliopsida</taxon>
        <taxon>Dioscoreales</taxon>
        <taxon>Dioscoreaceae</taxon>
        <taxon>Dioscorea</taxon>
    </lineage>
</organism>
<accession>A0A9D5CSY7</accession>
<reference evidence="2" key="2">
    <citation type="journal article" date="2022" name="Hortic Res">
        <title>The genome of Dioscorea zingiberensis sheds light on the biosynthesis, origin and evolution of the medicinally important diosgenin saponins.</title>
        <authorList>
            <person name="Li Y."/>
            <person name="Tan C."/>
            <person name="Li Z."/>
            <person name="Guo J."/>
            <person name="Li S."/>
            <person name="Chen X."/>
            <person name="Wang C."/>
            <person name="Dai X."/>
            <person name="Yang H."/>
            <person name="Song W."/>
            <person name="Hou L."/>
            <person name="Xu J."/>
            <person name="Tong Z."/>
            <person name="Xu A."/>
            <person name="Yuan X."/>
            <person name="Wang W."/>
            <person name="Yang Q."/>
            <person name="Chen L."/>
            <person name="Sun Z."/>
            <person name="Wang K."/>
            <person name="Pan B."/>
            <person name="Chen J."/>
            <person name="Bao Y."/>
            <person name="Liu F."/>
            <person name="Qi X."/>
            <person name="Gang D.R."/>
            <person name="Wen J."/>
            <person name="Li J."/>
        </authorList>
    </citation>
    <scope>NUCLEOTIDE SEQUENCE</scope>
    <source>
        <strain evidence="2">Dzin_1.0</strain>
    </source>
</reference>
<protein>
    <recommendedName>
        <fullName evidence="1">DCD domain-containing protein</fullName>
    </recommendedName>
</protein>
<evidence type="ECO:0000259" key="1">
    <source>
        <dbReference type="PROSITE" id="PS51222"/>
    </source>
</evidence>
<dbReference type="AlphaFoldDB" id="A0A9D5CSY7"/>
<dbReference type="OrthoDB" id="45365at2759"/>
<reference evidence="2" key="1">
    <citation type="submission" date="2021-03" db="EMBL/GenBank/DDBJ databases">
        <authorList>
            <person name="Li Z."/>
            <person name="Yang C."/>
        </authorList>
    </citation>
    <scope>NUCLEOTIDE SEQUENCE</scope>
    <source>
        <strain evidence="2">Dzin_1.0</strain>
        <tissue evidence="2">Leaf</tissue>
    </source>
</reference>
<feature type="domain" description="DCD" evidence="1">
    <location>
        <begin position="54"/>
        <end position="187"/>
    </location>
</feature>
<dbReference type="PROSITE" id="PS51222">
    <property type="entry name" value="DCD"/>
    <property type="match status" value="1"/>
</dbReference>
<dbReference type="InterPro" id="IPR044832">
    <property type="entry name" value="NRP-like"/>
</dbReference>
<dbReference type="Pfam" id="PF10539">
    <property type="entry name" value="Dev_Cell_Death"/>
    <property type="match status" value="1"/>
</dbReference>
<dbReference type="SMART" id="SM00612">
    <property type="entry name" value="Kelch"/>
    <property type="match status" value="5"/>
</dbReference>
<dbReference type="InterPro" id="IPR006652">
    <property type="entry name" value="Kelch_1"/>
</dbReference>
<keyword evidence="3" id="KW-1185">Reference proteome</keyword>
<dbReference type="PANTHER" id="PTHR46034:SF7">
    <property type="entry name" value="INFLUENZA VIRUS NS1A-BINDING PROTEIN"/>
    <property type="match status" value="1"/>
</dbReference>
<dbReference type="SMART" id="SM00767">
    <property type="entry name" value="DCD"/>
    <property type="match status" value="1"/>
</dbReference>
<dbReference type="GO" id="GO:0034976">
    <property type="term" value="P:response to endoplasmic reticulum stress"/>
    <property type="evidence" value="ECO:0007669"/>
    <property type="project" value="InterPro"/>
</dbReference>
<dbReference type="Proteomes" id="UP001085076">
    <property type="component" value="Miscellaneous, Linkage group lg03"/>
</dbReference>
<dbReference type="SUPFAM" id="SSF117281">
    <property type="entry name" value="Kelch motif"/>
    <property type="match status" value="1"/>
</dbReference>
<comment type="caution">
    <text evidence="2">The sequence shown here is derived from an EMBL/GenBank/DDBJ whole genome shotgun (WGS) entry which is preliminary data.</text>
</comment>
<dbReference type="Gene3D" id="2.120.10.80">
    <property type="entry name" value="Kelch-type beta propeller"/>
    <property type="match status" value="2"/>
</dbReference>
<evidence type="ECO:0000313" key="3">
    <source>
        <dbReference type="Proteomes" id="UP001085076"/>
    </source>
</evidence>
<gene>
    <name evidence="2" type="ORF">J5N97_014754</name>
</gene>